<dbReference type="Pfam" id="PF01841">
    <property type="entry name" value="Transglut_core"/>
    <property type="match status" value="1"/>
</dbReference>
<dbReference type="InterPro" id="IPR038765">
    <property type="entry name" value="Papain-like_cys_pep_sf"/>
</dbReference>
<evidence type="ECO:0000313" key="3">
    <source>
        <dbReference type="EMBL" id="HED09103.1"/>
    </source>
</evidence>
<dbReference type="AlphaFoldDB" id="A0A7V1PT08"/>
<organism evidence="3">
    <name type="scientific">Caldithrix abyssi</name>
    <dbReference type="NCBI Taxonomy" id="187145"/>
    <lineage>
        <taxon>Bacteria</taxon>
        <taxon>Pseudomonadati</taxon>
        <taxon>Calditrichota</taxon>
        <taxon>Calditrichia</taxon>
        <taxon>Calditrichales</taxon>
        <taxon>Calditrichaceae</taxon>
        <taxon>Caldithrix</taxon>
    </lineage>
</organism>
<reference evidence="3" key="1">
    <citation type="journal article" date="2020" name="mSystems">
        <title>Genome- and Community-Level Interaction Insights into Carbon Utilization and Element Cycling Functions of Hydrothermarchaeota in Hydrothermal Sediment.</title>
        <authorList>
            <person name="Zhou Z."/>
            <person name="Liu Y."/>
            <person name="Xu W."/>
            <person name="Pan J."/>
            <person name="Luo Z.H."/>
            <person name="Li M."/>
        </authorList>
    </citation>
    <scope>NUCLEOTIDE SEQUENCE [LARGE SCALE GENOMIC DNA]</scope>
    <source>
        <strain evidence="3">HyVt-456</strain>
    </source>
</reference>
<feature type="domain" description="DUF3857" evidence="2">
    <location>
        <begin position="59"/>
        <end position="209"/>
    </location>
</feature>
<proteinExistence type="predicted"/>
<comment type="caution">
    <text evidence="3">The sequence shown here is derived from an EMBL/GenBank/DDBJ whole genome shotgun (WGS) entry which is preliminary data.</text>
</comment>
<dbReference type="EMBL" id="DRLD01000011">
    <property type="protein sequence ID" value="HED09103.1"/>
    <property type="molecule type" value="Genomic_DNA"/>
</dbReference>
<evidence type="ECO:0000259" key="2">
    <source>
        <dbReference type="Pfam" id="PF12969"/>
    </source>
</evidence>
<sequence>MRSLIILMLFLAAGRGQSFQKIFVTSLTDTLATDYTAAYLLSEKTVDITDGEEIKESGRYILRINNSKGKKYSYINFRESEFVDIESIEIDVYDSQGQKTRHLDRDDAEESALSPGYVLYDNNRYLSYRIEEARFPWYIDVRYVKKIKSHFFWPDWYPQSRIPVLSSSYTLINKKDIPYKTKTIGNIPSAQETTNGKKRLKWSLKRVEPLDSEDFMAPENKVQTALLFQPHTFEMENVSGNFESWNDVAAWYRGLASSQYNLTPEMKRHIRSLVSGIDDDKEKIRVLYRYLQENTRYVAIQLGIGGWKPYSAREVYENKYGDCKDLSTMMVSMLEAVGIPAYPALILTRDKGRLRPDFPSSQFNHCIAFVPLQSDTFWLECTSDVTRLGHIPYWLQDTYALVVREDRGELIYLPLNPAGKNELLTETRAVILSNGSIRFSTELIFSGDTRLSVIDRLKYYKDQEKISFYKRLISRTGSVNLASHSWSDSGATVRIKLRGTLVKVARKSGRRLFFQPSLFSTLSNDNLPDEDEQERDYPLFFDYAYSRSDHIEFTLPRGYKVEAGVGGMAIDTDFAQYQVDFSLSADVLDFKRLFIRKKARIPLEEYGAYRKFLKKAIKQDKMKLVLKK</sequence>
<dbReference type="Pfam" id="PF12969">
    <property type="entry name" value="DUF3857"/>
    <property type="match status" value="1"/>
</dbReference>
<feature type="domain" description="Transglutaminase-like" evidence="1">
    <location>
        <begin position="271"/>
        <end position="373"/>
    </location>
</feature>
<evidence type="ECO:0000259" key="1">
    <source>
        <dbReference type="Pfam" id="PF01841"/>
    </source>
</evidence>
<dbReference type="Proteomes" id="UP000886005">
    <property type="component" value="Unassembled WGS sequence"/>
</dbReference>
<dbReference type="InterPro" id="IPR024618">
    <property type="entry name" value="DUF3857"/>
</dbReference>
<dbReference type="SUPFAM" id="SSF54001">
    <property type="entry name" value="Cysteine proteinases"/>
    <property type="match status" value="1"/>
</dbReference>
<dbReference type="InterPro" id="IPR002931">
    <property type="entry name" value="Transglutaminase-like"/>
</dbReference>
<accession>A0A7V1PT08</accession>
<dbReference type="Gene3D" id="2.60.40.3140">
    <property type="match status" value="1"/>
</dbReference>
<gene>
    <name evidence="3" type="ORF">ENJ10_00305</name>
</gene>
<dbReference type="Gene3D" id="2.60.120.1130">
    <property type="match status" value="1"/>
</dbReference>
<protein>
    <submittedName>
        <fullName evidence="3">DUF3857 domain-containing protein</fullName>
    </submittedName>
</protein>
<dbReference type="Gene3D" id="3.10.620.30">
    <property type="match status" value="1"/>
</dbReference>
<name>A0A7V1PT08_CALAY</name>